<reference evidence="1 2" key="1">
    <citation type="submission" date="2019-03" db="EMBL/GenBank/DDBJ databases">
        <title>Genomic Encyclopedia of Archaeal and Bacterial Type Strains, Phase II (KMG-II): from individual species to whole genera.</title>
        <authorList>
            <person name="Goeker M."/>
        </authorList>
    </citation>
    <scope>NUCLEOTIDE SEQUENCE [LARGE SCALE GENOMIC DNA]</scope>
    <source>
        <strain evidence="1 2">DSM 45499</strain>
    </source>
</reference>
<proteinExistence type="predicted"/>
<dbReference type="GO" id="GO:0016746">
    <property type="term" value="F:acyltransferase activity"/>
    <property type="evidence" value="ECO:0007669"/>
    <property type="project" value="InterPro"/>
</dbReference>
<dbReference type="AlphaFoldDB" id="A0A4R7VKK6"/>
<dbReference type="SUPFAM" id="SSF53901">
    <property type="entry name" value="Thiolase-like"/>
    <property type="match status" value="1"/>
</dbReference>
<keyword evidence="2" id="KW-1185">Reference proteome</keyword>
<protein>
    <submittedName>
        <fullName evidence="1">Uncharacterized protein</fullName>
    </submittedName>
</protein>
<dbReference type="InterPro" id="IPR016039">
    <property type="entry name" value="Thiolase-like"/>
</dbReference>
<accession>A0A4R7VKK6</accession>
<dbReference type="EMBL" id="SOCP01000007">
    <property type="protein sequence ID" value="TDV49728.1"/>
    <property type="molecule type" value="Genomic_DNA"/>
</dbReference>
<comment type="caution">
    <text evidence="1">The sequence shown here is derived from an EMBL/GenBank/DDBJ whole genome shotgun (WGS) entry which is preliminary data.</text>
</comment>
<gene>
    <name evidence="1" type="ORF">CLV71_10767</name>
</gene>
<evidence type="ECO:0000313" key="2">
    <source>
        <dbReference type="Proteomes" id="UP000294927"/>
    </source>
</evidence>
<evidence type="ECO:0000313" key="1">
    <source>
        <dbReference type="EMBL" id="TDV49728.1"/>
    </source>
</evidence>
<sequence length="272" mass="28477">MFVSRPGPAASCAGPNLIRTERATFTGPARVLADDEHRAGVGAYLADLTRPFGIEPHAEWSGQSYGEMAASLLATTVAEPVDLLVLAFSVHDLWPGRATAAYLSRVCPGTPMSFALCDQGRAAAFTGLRVIGAYRPRRALLIVVEQASVPYDSPATPPARHRGVAMLFGDGPGSPVTGVHQYPDVAPDAVAGLTRAGIAELSTGHDEVCVVLGDGLAAAWPGHPDYTVVPAGQPATGAWWQLAEHLNGPAELVVVADYDPQLRYLCLTGFGT</sequence>
<name>A0A4R7VKK6_9PSEU</name>
<dbReference type="Proteomes" id="UP000294927">
    <property type="component" value="Unassembled WGS sequence"/>
</dbReference>
<organism evidence="1 2">
    <name type="scientific">Actinophytocola oryzae</name>
    <dbReference type="NCBI Taxonomy" id="502181"/>
    <lineage>
        <taxon>Bacteria</taxon>
        <taxon>Bacillati</taxon>
        <taxon>Actinomycetota</taxon>
        <taxon>Actinomycetes</taxon>
        <taxon>Pseudonocardiales</taxon>
        <taxon>Pseudonocardiaceae</taxon>
    </lineage>
</organism>